<dbReference type="AlphaFoldDB" id="A0A7W7WF69"/>
<feature type="domain" description="FHA" evidence="2">
    <location>
        <begin position="127"/>
        <end position="176"/>
    </location>
</feature>
<dbReference type="InterPro" id="IPR008984">
    <property type="entry name" value="SMAD_FHA_dom_sf"/>
</dbReference>
<dbReference type="EMBL" id="JACHJR010000001">
    <property type="protein sequence ID" value="MBB4944941.1"/>
    <property type="molecule type" value="Genomic_DNA"/>
</dbReference>
<comment type="caution">
    <text evidence="3">The sequence shown here is derived from an EMBL/GenBank/DDBJ whole genome shotgun (WGS) entry which is preliminary data.</text>
</comment>
<dbReference type="InterPro" id="IPR012551">
    <property type="entry name" value="DUF1707_SHOCT-like"/>
</dbReference>
<keyword evidence="1" id="KW-0597">Phosphoprotein</keyword>
<evidence type="ECO:0000313" key="4">
    <source>
        <dbReference type="Proteomes" id="UP000573327"/>
    </source>
</evidence>
<sequence>MELAILDSPGRGVDNLTMTAPEFRTAQLAARPSQADRDQVLDVLREGVGNGQLSHDTFVRRMELVLTARSRAELATVVADLHSYGRFARALLRGVAWLSAFKVRLARTWETEQLPGLRLPGPGAGRLVIGRQTGSGLRLGDASVSRFHAELRREPEGWVLQDLGSSNGTYVNGLRVAGAVLVRAGDQVRFGRLAFQLVSD</sequence>
<reference evidence="3 4" key="1">
    <citation type="submission" date="2020-08" db="EMBL/GenBank/DDBJ databases">
        <title>Sequencing the genomes of 1000 actinobacteria strains.</title>
        <authorList>
            <person name="Klenk H.-P."/>
        </authorList>
    </citation>
    <scope>NUCLEOTIDE SEQUENCE [LARGE SCALE GENOMIC DNA]</scope>
    <source>
        <strain evidence="3 4">DSM 44786</strain>
    </source>
</reference>
<dbReference type="Pfam" id="PF08044">
    <property type="entry name" value="DUF1707"/>
    <property type="match status" value="1"/>
</dbReference>
<proteinExistence type="predicted"/>
<dbReference type="InterPro" id="IPR050923">
    <property type="entry name" value="Cell_Proc_Reg/RNA_Proc"/>
</dbReference>
<dbReference type="InterPro" id="IPR000253">
    <property type="entry name" value="FHA_dom"/>
</dbReference>
<dbReference type="CDD" id="cd00060">
    <property type="entry name" value="FHA"/>
    <property type="match status" value="1"/>
</dbReference>
<evidence type="ECO:0000256" key="1">
    <source>
        <dbReference type="ARBA" id="ARBA00022553"/>
    </source>
</evidence>
<dbReference type="PROSITE" id="PS50006">
    <property type="entry name" value="FHA_DOMAIN"/>
    <property type="match status" value="1"/>
</dbReference>
<gene>
    <name evidence="3" type="ORF">F4556_000476</name>
</gene>
<accession>A0A7W7WF69</accession>
<dbReference type="Gene3D" id="2.60.200.20">
    <property type="match status" value="1"/>
</dbReference>
<evidence type="ECO:0000313" key="3">
    <source>
        <dbReference type="EMBL" id="MBB4944941.1"/>
    </source>
</evidence>
<protein>
    <recommendedName>
        <fullName evidence="2">FHA domain-containing protein</fullName>
    </recommendedName>
</protein>
<dbReference type="SMART" id="SM00240">
    <property type="entry name" value="FHA"/>
    <property type="match status" value="1"/>
</dbReference>
<dbReference type="Proteomes" id="UP000573327">
    <property type="component" value="Unassembled WGS sequence"/>
</dbReference>
<name>A0A7W7WF69_9ACTN</name>
<keyword evidence="4" id="KW-1185">Reference proteome</keyword>
<evidence type="ECO:0000259" key="2">
    <source>
        <dbReference type="PROSITE" id="PS50006"/>
    </source>
</evidence>
<dbReference type="PANTHER" id="PTHR23308">
    <property type="entry name" value="NUCLEAR INHIBITOR OF PROTEIN PHOSPHATASE-1"/>
    <property type="match status" value="1"/>
</dbReference>
<dbReference type="SUPFAM" id="SSF49879">
    <property type="entry name" value="SMAD/FHA domain"/>
    <property type="match status" value="1"/>
</dbReference>
<organism evidence="3 4">
    <name type="scientific">Kitasatospora gansuensis</name>
    <dbReference type="NCBI Taxonomy" id="258050"/>
    <lineage>
        <taxon>Bacteria</taxon>
        <taxon>Bacillati</taxon>
        <taxon>Actinomycetota</taxon>
        <taxon>Actinomycetes</taxon>
        <taxon>Kitasatosporales</taxon>
        <taxon>Streptomycetaceae</taxon>
        <taxon>Kitasatospora</taxon>
    </lineage>
</organism>
<dbReference type="Pfam" id="PF00498">
    <property type="entry name" value="FHA"/>
    <property type="match status" value="1"/>
</dbReference>